<dbReference type="EMBL" id="GL385395">
    <property type="protein sequence ID" value="EJT82367.1"/>
    <property type="molecule type" value="Genomic_DNA"/>
</dbReference>
<reference evidence="3" key="4">
    <citation type="journal article" date="2015" name="G3 (Bethesda)">
        <title>Genome sequences of three phytopathogenic species of the Magnaporthaceae family of fungi.</title>
        <authorList>
            <person name="Okagaki L.H."/>
            <person name="Nunes C.C."/>
            <person name="Sailsbery J."/>
            <person name="Clay B."/>
            <person name="Brown D."/>
            <person name="John T."/>
            <person name="Oh Y."/>
            <person name="Young N."/>
            <person name="Fitzgerald M."/>
            <person name="Haas B.J."/>
            <person name="Zeng Q."/>
            <person name="Young S."/>
            <person name="Adiconis X."/>
            <person name="Fan L."/>
            <person name="Levin J.Z."/>
            <person name="Mitchell T.K."/>
            <person name="Okubara P.A."/>
            <person name="Farman M.L."/>
            <person name="Kohn L.M."/>
            <person name="Birren B."/>
            <person name="Ma L.-J."/>
            <person name="Dean R.A."/>
        </authorList>
    </citation>
    <scope>NUCLEOTIDE SEQUENCE</scope>
    <source>
        <strain evidence="3">R3-111a-1</strain>
    </source>
</reference>
<dbReference type="Gene3D" id="3.40.50.300">
    <property type="entry name" value="P-loop containing nucleotide triphosphate hydrolases"/>
    <property type="match status" value="1"/>
</dbReference>
<reference evidence="3" key="5">
    <citation type="submission" date="2018-04" db="UniProtKB">
        <authorList>
            <consortium name="EnsemblFungi"/>
        </authorList>
    </citation>
    <scope>IDENTIFICATION</scope>
    <source>
        <strain evidence="3">R3-111a-1</strain>
    </source>
</reference>
<name>J3NM36_GAET3</name>
<dbReference type="VEuPathDB" id="FungiDB:GGTG_02340"/>
<gene>
    <name evidence="3" type="primary">20342798</name>
    <name evidence="2" type="ORF">GGTG_02340</name>
</gene>
<dbReference type="InterPro" id="IPR002182">
    <property type="entry name" value="NB-ARC"/>
</dbReference>
<evidence type="ECO:0000259" key="1">
    <source>
        <dbReference type="Pfam" id="PF00931"/>
    </source>
</evidence>
<feature type="domain" description="NB-ARC" evidence="1">
    <location>
        <begin position="8"/>
        <end position="125"/>
    </location>
</feature>
<dbReference type="SUPFAM" id="SSF48452">
    <property type="entry name" value="TPR-like"/>
    <property type="match status" value="1"/>
</dbReference>
<dbReference type="InterPro" id="IPR053137">
    <property type="entry name" value="NLR-like"/>
</dbReference>
<reference evidence="4" key="1">
    <citation type="submission" date="2010-07" db="EMBL/GenBank/DDBJ databases">
        <title>The genome sequence of Gaeumannomyces graminis var. tritici strain R3-111a-1.</title>
        <authorList>
            <consortium name="The Broad Institute Genome Sequencing Platform"/>
            <person name="Ma L.-J."/>
            <person name="Dead R."/>
            <person name="Young S."/>
            <person name="Zeng Q."/>
            <person name="Koehrsen M."/>
            <person name="Alvarado L."/>
            <person name="Berlin A."/>
            <person name="Chapman S.B."/>
            <person name="Chen Z."/>
            <person name="Freedman E."/>
            <person name="Gellesch M."/>
            <person name="Goldberg J."/>
            <person name="Griggs A."/>
            <person name="Gujja S."/>
            <person name="Heilman E.R."/>
            <person name="Heiman D."/>
            <person name="Hepburn T."/>
            <person name="Howarth C."/>
            <person name="Jen D."/>
            <person name="Larson L."/>
            <person name="Mehta T."/>
            <person name="Neiman D."/>
            <person name="Pearson M."/>
            <person name="Roberts A."/>
            <person name="Saif S."/>
            <person name="Shea T."/>
            <person name="Shenoy N."/>
            <person name="Sisk P."/>
            <person name="Stolte C."/>
            <person name="Sykes S."/>
            <person name="Walk T."/>
            <person name="White J."/>
            <person name="Yandava C."/>
            <person name="Haas B."/>
            <person name="Nusbaum C."/>
            <person name="Birren B."/>
        </authorList>
    </citation>
    <scope>NUCLEOTIDE SEQUENCE [LARGE SCALE GENOMIC DNA]</scope>
    <source>
        <strain evidence="4">R3-111a-1</strain>
    </source>
</reference>
<sequence>MDAITANEKQGIKTFVLTGLAGQGKSEVCLQVANRVRDQFWGVFWVDVSTSELAKSGFSEISALLELPESPDVVEQIKRALAALCPDKDWLLILDNADDDKTDYAKYLPPGGNGAVLVTSRLRGCAALGRVGWEELHGMGMADCVDLLLRATRPQSSKPGSRQAAQEVVRLLSRHTLAVVLAGAYVQMGRCSLAECAGVVRQQLWRFFLFSPEQSRSRYGSLDKTFHASVSDSYHILVTMAAMDFKELPLDLLEDAFDGLKRAREIPEDESRIDTLTRWHAGVPPLLQDPSSVELFRQRLGKAVSRLESLGFLKKDKAKGFEAVSAHPLVHKWLGVRQKTTARRRDAETAAVVLALAQFNSGSQARPYRAHVEVHMQSLFEEERWLADPKKPSRPELQMAFQGCYFLEQLRSTHGNKMLDRLSSRLWKHVVGSEPEEESAATADSLPLFRIRGSSLMRLGKKKESLLVLEEASWVAEELPDSESLLEFQEQLARAYRENKCFDEEIDVLKYVLRLRTVMGGRKHPRLGFSHGKMQNNLVRAYLDGGWFEEGIELCKQLVDDRARRHAKDSTWLLATRAQLATAYFLDGQFEAAVKEHRAVVELRETSLPKDHADTIGSKFKLAEACLKVGELEEAADLLRDVVRVRTAEYKADDPVLFKTRRLLEETLRRRESLSLLLCSR</sequence>
<protein>
    <recommendedName>
        <fullName evidence="1">NB-ARC domain-containing protein</fullName>
    </recommendedName>
</protein>
<dbReference type="Gene3D" id="1.25.40.10">
    <property type="entry name" value="Tetratricopeptide repeat domain"/>
    <property type="match status" value="1"/>
</dbReference>
<dbReference type="Pfam" id="PF13374">
    <property type="entry name" value="TPR_10"/>
    <property type="match status" value="1"/>
</dbReference>
<dbReference type="Proteomes" id="UP000006039">
    <property type="component" value="Unassembled WGS sequence"/>
</dbReference>
<accession>J3NM36</accession>
<dbReference type="PANTHER" id="PTHR46082:SF6">
    <property type="entry name" value="AAA+ ATPASE DOMAIN-CONTAINING PROTEIN-RELATED"/>
    <property type="match status" value="1"/>
</dbReference>
<reference evidence="2" key="2">
    <citation type="submission" date="2010-07" db="EMBL/GenBank/DDBJ databases">
        <authorList>
            <consortium name="The Broad Institute Genome Sequencing Platform"/>
            <consortium name="Broad Institute Genome Sequencing Center for Infectious Disease"/>
            <person name="Ma L.-J."/>
            <person name="Dead R."/>
            <person name="Young S."/>
            <person name="Zeng Q."/>
            <person name="Koehrsen M."/>
            <person name="Alvarado L."/>
            <person name="Berlin A."/>
            <person name="Chapman S.B."/>
            <person name="Chen Z."/>
            <person name="Freedman E."/>
            <person name="Gellesch M."/>
            <person name="Goldberg J."/>
            <person name="Griggs A."/>
            <person name="Gujja S."/>
            <person name="Heilman E.R."/>
            <person name="Heiman D."/>
            <person name="Hepburn T."/>
            <person name="Howarth C."/>
            <person name="Jen D."/>
            <person name="Larson L."/>
            <person name="Mehta T."/>
            <person name="Neiman D."/>
            <person name="Pearson M."/>
            <person name="Roberts A."/>
            <person name="Saif S."/>
            <person name="Shea T."/>
            <person name="Shenoy N."/>
            <person name="Sisk P."/>
            <person name="Stolte C."/>
            <person name="Sykes S."/>
            <person name="Walk T."/>
            <person name="White J."/>
            <person name="Yandava C."/>
            <person name="Haas B."/>
            <person name="Nusbaum C."/>
            <person name="Birren B."/>
        </authorList>
    </citation>
    <scope>NUCLEOTIDE SEQUENCE</scope>
    <source>
        <strain evidence="2">R3-111a-1</strain>
    </source>
</reference>
<dbReference type="SUPFAM" id="SSF52540">
    <property type="entry name" value="P-loop containing nucleoside triphosphate hydrolases"/>
    <property type="match status" value="1"/>
</dbReference>
<dbReference type="InterPro" id="IPR011990">
    <property type="entry name" value="TPR-like_helical_dom_sf"/>
</dbReference>
<reference evidence="2" key="3">
    <citation type="submission" date="2010-09" db="EMBL/GenBank/DDBJ databases">
        <title>Annotation of Gaeumannomyces graminis var. tritici R3-111a-1.</title>
        <authorList>
            <consortium name="The Broad Institute Genome Sequencing Platform"/>
            <person name="Ma L.-J."/>
            <person name="Dead R."/>
            <person name="Young S.K."/>
            <person name="Zeng Q."/>
            <person name="Gargeya S."/>
            <person name="Fitzgerald M."/>
            <person name="Haas B."/>
            <person name="Abouelleil A."/>
            <person name="Alvarado L."/>
            <person name="Arachchi H.M."/>
            <person name="Berlin A."/>
            <person name="Brown A."/>
            <person name="Chapman S.B."/>
            <person name="Chen Z."/>
            <person name="Dunbar C."/>
            <person name="Freedman E."/>
            <person name="Gearin G."/>
            <person name="Gellesch M."/>
            <person name="Goldberg J."/>
            <person name="Griggs A."/>
            <person name="Gujja S."/>
            <person name="Heiman D."/>
            <person name="Howarth C."/>
            <person name="Larson L."/>
            <person name="Lui A."/>
            <person name="MacDonald P.J.P."/>
            <person name="Mehta T."/>
            <person name="Montmayeur A."/>
            <person name="Murphy C."/>
            <person name="Neiman D."/>
            <person name="Pearson M."/>
            <person name="Priest M."/>
            <person name="Roberts A."/>
            <person name="Saif S."/>
            <person name="Shea T."/>
            <person name="Shenoy N."/>
            <person name="Sisk P."/>
            <person name="Stolte C."/>
            <person name="Sykes S."/>
            <person name="Yandava C."/>
            <person name="Wortman J."/>
            <person name="Nusbaum C."/>
            <person name="Birren B."/>
        </authorList>
    </citation>
    <scope>NUCLEOTIDE SEQUENCE</scope>
    <source>
        <strain evidence="2">R3-111a-1</strain>
    </source>
</reference>
<dbReference type="AlphaFoldDB" id="J3NM36"/>
<dbReference type="STRING" id="644352.J3NM36"/>
<dbReference type="OrthoDB" id="5086500at2759"/>
<evidence type="ECO:0000313" key="4">
    <source>
        <dbReference type="Proteomes" id="UP000006039"/>
    </source>
</evidence>
<dbReference type="Pfam" id="PF00931">
    <property type="entry name" value="NB-ARC"/>
    <property type="match status" value="1"/>
</dbReference>
<dbReference type="eggNOG" id="KOG1840">
    <property type="taxonomic scope" value="Eukaryota"/>
</dbReference>
<dbReference type="GeneID" id="20342798"/>
<dbReference type="InterPro" id="IPR027417">
    <property type="entry name" value="P-loop_NTPase"/>
</dbReference>
<dbReference type="RefSeq" id="XP_009218376.1">
    <property type="nucleotide sequence ID" value="XM_009220112.1"/>
</dbReference>
<evidence type="ECO:0000313" key="2">
    <source>
        <dbReference type="EMBL" id="EJT82367.1"/>
    </source>
</evidence>
<dbReference type="EnsemblFungi" id="EJT82367">
    <property type="protein sequence ID" value="EJT82367"/>
    <property type="gene ID" value="GGTG_02340"/>
</dbReference>
<dbReference type="GO" id="GO:0043531">
    <property type="term" value="F:ADP binding"/>
    <property type="evidence" value="ECO:0007669"/>
    <property type="project" value="InterPro"/>
</dbReference>
<proteinExistence type="predicted"/>
<dbReference type="PANTHER" id="PTHR46082">
    <property type="entry name" value="ATP/GTP-BINDING PROTEIN-RELATED"/>
    <property type="match status" value="1"/>
</dbReference>
<organism evidence="2">
    <name type="scientific">Gaeumannomyces tritici (strain R3-111a-1)</name>
    <name type="common">Wheat and barley take-all root rot fungus</name>
    <name type="synonym">Gaeumannomyces graminis var. tritici</name>
    <dbReference type="NCBI Taxonomy" id="644352"/>
    <lineage>
        <taxon>Eukaryota</taxon>
        <taxon>Fungi</taxon>
        <taxon>Dikarya</taxon>
        <taxon>Ascomycota</taxon>
        <taxon>Pezizomycotina</taxon>
        <taxon>Sordariomycetes</taxon>
        <taxon>Sordariomycetidae</taxon>
        <taxon>Magnaporthales</taxon>
        <taxon>Magnaporthaceae</taxon>
        <taxon>Gaeumannomyces</taxon>
    </lineage>
</organism>
<keyword evidence="4" id="KW-1185">Reference proteome</keyword>
<dbReference type="HOGENOM" id="CLU_000288_125_8_1"/>
<evidence type="ECO:0000313" key="3">
    <source>
        <dbReference type="EnsemblFungi" id="EJT82367"/>
    </source>
</evidence>